<protein>
    <submittedName>
        <fullName evidence="13">Porin</fullName>
    </submittedName>
</protein>
<evidence type="ECO:0000256" key="4">
    <source>
        <dbReference type="ARBA" id="ARBA00022452"/>
    </source>
</evidence>
<dbReference type="CDD" id="cd00342">
    <property type="entry name" value="gram_neg_porins"/>
    <property type="match status" value="1"/>
</dbReference>
<keyword evidence="7" id="KW-0406">Ion transport</keyword>
<dbReference type="PRINTS" id="PR00182">
    <property type="entry name" value="ECOLNEIPORIN"/>
</dbReference>
<evidence type="ECO:0000256" key="1">
    <source>
        <dbReference type="ARBA" id="ARBA00004571"/>
    </source>
</evidence>
<dbReference type="SUPFAM" id="SSF56935">
    <property type="entry name" value="Porins"/>
    <property type="match status" value="1"/>
</dbReference>
<dbReference type="InterPro" id="IPR023614">
    <property type="entry name" value="Porin_dom_sf"/>
</dbReference>
<dbReference type="InterPro" id="IPR001702">
    <property type="entry name" value="Porin_Gram-ve"/>
</dbReference>
<keyword evidence="3" id="KW-0813">Transport</keyword>
<comment type="subcellular location">
    <subcellularLocation>
        <location evidence="1">Cell outer membrane</location>
        <topology evidence="1">Multi-pass membrane protein</topology>
    </subcellularLocation>
</comment>
<dbReference type="PRINTS" id="PR00184">
    <property type="entry name" value="NEISSPPORIN"/>
</dbReference>
<sequence>MQKKFIALAVAALASGAAFAQSNVQVYGVADFGLAVNGSALNGTTTGQNTRFDSGIASGSRLGFKGTEDLGNGLKALFNFEMGLTLDDGASAQGRTFGRQSYVGLTGGFGTVIGGRIYTPHYTLMAQIDPFGLGTAGRANNLFASSSIAAGLYDPVRVNNTVAYVSPSFSGLSVTAAYGTNSLDNQESAANTSNQNRLFAIAPTYTNGPLTVGLNYHQVKLDGNALIGGAGSDGKLSSYTLAGKYDFGVLALSGAYGSNKVEANGNDADKVRNWLIGVSAPIGAKVVLKASYNNLKDKLNDNADAKQFAIGADYLLSKRTKLYTAFSKISNDDNAAYTVAHASGGSGNNESQFNLGINHSF</sequence>
<evidence type="ECO:0000256" key="6">
    <source>
        <dbReference type="ARBA" id="ARBA00022729"/>
    </source>
</evidence>
<keyword evidence="5" id="KW-0812">Transmembrane</keyword>
<evidence type="ECO:0000256" key="5">
    <source>
        <dbReference type="ARBA" id="ARBA00022692"/>
    </source>
</evidence>
<evidence type="ECO:0000256" key="9">
    <source>
        <dbReference type="ARBA" id="ARBA00023136"/>
    </source>
</evidence>
<keyword evidence="6 11" id="KW-0732">Signal</keyword>
<feature type="domain" description="Porin" evidence="12">
    <location>
        <begin position="7"/>
        <end position="334"/>
    </location>
</feature>
<keyword evidence="14" id="KW-1185">Reference proteome</keyword>
<accession>A0ABY0IUD9</accession>
<comment type="subunit">
    <text evidence="2">Homotrimer.</text>
</comment>
<keyword evidence="10" id="KW-0998">Cell outer membrane</keyword>
<feature type="chain" id="PRO_5045384734" evidence="11">
    <location>
        <begin position="21"/>
        <end position="361"/>
    </location>
</feature>
<dbReference type="InterPro" id="IPR033900">
    <property type="entry name" value="Gram_neg_porin_domain"/>
</dbReference>
<gene>
    <name evidence="13" type="ORF">EV678_1690</name>
</gene>
<evidence type="ECO:0000256" key="7">
    <source>
        <dbReference type="ARBA" id="ARBA00023065"/>
    </source>
</evidence>
<dbReference type="EMBL" id="SHKM01000001">
    <property type="protein sequence ID" value="RZT90867.1"/>
    <property type="molecule type" value="Genomic_DNA"/>
</dbReference>
<keyword evidence="4" id="KW-1134">Transmembrane beta strand</keyword>
<name>A0ABY0IUD9_9RHOO</name>
<evidence type="ECO:0000256" key="3">
    <source>
        <dbReference type="ARBA" id="ARBA00022448"/>
    </source>
</evidence>
<dbReference type="InterPro" id="IPR050298">
    <property type="entry name" value="Gram-neg_bact_OMP"/>
</dbReference>
<keyword evidence="9" id="KW-0472">Membrane</keyword>
<dbReference type="RefSeq" id="WP_130459159.1">
    <property type="nucleotide sequence ID" value="NZ_SHKM01000001.1"/>
</dbReference>
<comment type="caution">
    <text evidence="13">The sequence shown here is derived from an EMBL/GenBank/DDBJ whole genome shotgun (WGS) entry which is preliminary data.</text>
</comment>
<dbReference type="Proteomes" id="UP000292136">
    <property type="component" value="Unassembled WGS sequence"/>
</dbReference>
<dbReference type="Pfam" id="PF13609">
    <property type="entry name" value="Porin_4"/>
    <property type="match status" value="1"/>
</dbReference>
<dbReference type="InterPro" id="IPR002299">
    <property type="entry name" value="Porin_Neis"/>
</dbReference>
<dbReference type="PANTHER" id="PTHR34501:SF9">
    <property type="entry name" value="MAJOR OUTER MEMBRANE PROTEIN P.IA"/>
    <property type="match status" value="1"/>
</dbReference>
<evidence type="ECO:0000256" key="11">
    <source>
        <dbReference type="SAM" id="SignalP"/>
    </source>
</evidence>
<dbReference type="PANTHER" id="PTHR34501">
    <property type="entry name" value="PROTEIN YDDL-RELATED"/>
    <property type="match status" value="1"/>
</dbReference>
<proteinExistence type="predicted"/>
<evidence type="ECO:0000256" key="10">
    <source>
        <dbReference type="ARBA" id="ARBA00023237"/>
    </source>
</evidence>
<feature type="signal peptide" evidence="11">
    <location>
        <begin position="1"/>
        <end position="20"/>
    </location>
</feature>
<organism evidence="13 14">
    <name type="scientific">Azospira oryzae</name>
    <dbReference type="NCBI Taxonomy" id="146939"/>
    <lineage>
        <taxon>Bacteria</taxon>
        <taxon>Pseudomonadati</taxon>
        <taxon>Pseudomonadota</taxon>
        <taxon>Betaproteobacteria</taxon>
        <taxon>Rhodocyclales</taxon>
        <taxon>Rhodocyclaceae</taxon>
        <taxon>Azospira</taxon>
    </lineage>
</organism>
<evidence type="ECO:0000259" key="12">
    <source>
        <dbReference type="Pfam" id="PF13609"/>
    </source>
</evidence>
<reference evidence="13 14" key="1">
    <citation type="submission" date="2019-02" db="EMBL/GenBank/DDBJ databases">
        <title>Genomic Encyclopedia of Type Strains, Phase IV (KMG-IV): sequencing the most valuable type-strain genomes for metagenomic binning, comparative biology and taxonomic classification.</title>
        <authorList>
            <person name="Goeker M."/>
        </authorList>
    </citation>
    <scope>NUCLEOTIDE SEQUENCE [LARGE SCALE GENOMIC DNA]</scope>
    <source>
        <strain evidence="13 14">DSM 21223</strain>
    </source>
</reference>
<evidence type="ECO:0000256" key="2">
    <source>
        <dbReference type="ARBA" id="ARBA00011233"/>
    </source>
</evidence>
<dbReference type="Gene3D" id="2.40.160.10">
    <property type="entry name" value="Porin"/>
    <property type="match status" value="1"/>
</dbReference>
<keyword evidence="8" id="KW-0626">Porin</keyword>
<evidence type="ECO:0000313" key="13">
    <source>
        <dbReference type="EMBL" id="RZT90867.1"/>
    </source>
</evidence>
<evidence type="ECO:0000313" key="14">
    <source>
        <dbReference type="Proteomes" id="UP000292136"/>
    </source>
</evidence>
<evidence type="ECO:0000256" key="8">
    <source>
        <dbReference type="ARBA" id="ARBA00023114"/>
    </source>
</evidence>